<dbReference type="Proteomes" id="UP000001887">
    <property type="component" value="Chromosome"/>
</dbReference>
<name>D2R0T5_PIRSD</name>
<dbReference type="Gene3D" id="3.40.50.720">
    <property type="entry name" value="NAD(P)-binding Rossmann-like Domain"/>
    <property type="match status" value="1"/>
</dbReference>
<dbReference type="PRINTS" id="PR01713">
    <property type="entry name" value="NUCEPIMERASE"/>
</dbReference>
<dbReference type="SUPFAM" id="SSF51735">
    <property type="entry name" value="NAD(P)-binding Rossmann-fold domains"/>
    <property type="match status" value="1"/>
</dbReference>
<feature type="domain" description="NAD-dependent epimerase/dehydratase" evidence="1">
    <location>
        <begin position="5"/>
        <end position="240"/>
    </location>
</feature>
<dbReference type="EMBL" id="CP001848">
    <property type="protein sequence ID" value="ADB16683.1"/>
    <property type="molecule type" value="Genomic_DNA"/>
</dbReference>
<dbReference type="PANTHER" id="PTHR43245">
    <property type="entry name" value="BIFUNCTIONAL POLYMYXIN RESISTANCE PROTEIN ARNA"/>
    <property type="match status" value="1"/>
</dbReference>
<proteinExistence type="predicted"/>
<evidence type="ECO:0000313" key="2">
    <source>
        <dbReference type="EMBL" id="ADB16683.1"/>
    </source>
</evidence>
<dbReference type="CDD" id="cd05256">
    <property type="entry name" value="UDP_AE_SDR_e"/>
    <property type="match status" value="1"/>
</dbReference>
<keyword evidence="3" id="KW-1185">Reference proteome</keyword>
<dbReference type="PANTHER" id="PTHR43245:SF13">
    <property type="entry name" value="UDP-D-APIOSE_UDP-D-XYLOSE SYNTHASE 2"/>
    <property type="match status" value="1"/>
</dbReference>
<dbReference type="Gene3D" id="3.90.25.10">
    <property type="entry name" value="UDP-galactose 4-epimerase, domain 1"/>
    <property type="match status" value="1"/>
</dbReference>
<dbReference type="KEGG" id="psl:Psta_2009"/>
<sequence>MAVCLVTGGAGFVGSHLTQALVKRGHQVRVLDNLSTGAAKNLTGLIDQIEIHQADLLDANAVSAALQGVEWVFHQAALASVPRSVAEPLETHAACVTATVQLLHLAVKAGVKRVVYAASSSAYGNQATPVKRETDLPAPLSPYAAAKLAAEYYCVSFYHSYGLETVALRYFNVFGPRQDPSGPYAAVIPIFIKRLLEAKSPIIYGDGLQTRDFTFVENVVEANLLAATSTGAVGRVMNIGNGQSTSLVELLASINRALGTNIAAEFQPERTGDVRDSLADISLARELLGYVPRVDLEQGLARTIAYYKNA</sequence>
<accession>D2R0T5</accession>
<reference evidence="2 3" key="1">
    <citation type="journal article" date="2009" name="Stand. Genomic Sci.">
        <title>Complete genome sequence of Pirellula staleyi type strain (ATCC 27377).</title>
        <authorList>
            <person name="Clum A."/>
            <person name="Tindall B.J."/>
            <person name="Sikorski J."/>
            <person name="Ivanova N."/>
            <person name="Mavrommatis K."/>
            <person name="Lucas S."/>
            <person name="Glavina del Rio T."/>
            <person name="Nolan M."/>
            <person name="Chen F."/>
            <person name="Tice H."/>
            <person name="Pitluck S."/>
            <person name="Cheng J.F."/>
            <person name="Chertkov O."/>
            <person name="Brettin T."/>
            <person name="Han C."/>
            <person name="Detter J.C."/>
            <person name="Kuske C."/>
            <person name="Bruce D."/>
            <person name="Goodwin L."/>
            <person name="Ovchinikova G."/>
            <person name="Pati A."/>
            <person name="Mikhailova N."/>
            <person name="Chen A."/>
            <person name="Palaniappan K."/>
            <person name="Land M."/>
            <person name="Hauser L."/>
            <person name="Chang Y.J."/>
            <person name="Jeffries C.D."/>
            <person name="Chain P."/>
            <person name="Rohde M."/>
            <person name="Goker M."/>
            <person name="Bristow J."/>
            <person name="Eisen J.A."/>
            <person name="Markowitz V."/>
            <person name="Hugenholtz P."/>
            <person name="Kyrpides N.C."/>
            <person name="Klenk H.P."/>
            <person name="Lapidus A."/>
        </authorList>
    </citation>
    <scope>NUCLEOTIDE SEQUENCE [LARGE SCALE GENOMIC DNA]</scope>
    <source>
        <strain evidence="3">ATCC 27377 / DSM 6068 / ICPB 4128</strain>
    </source>
</reference>
<protein>
    <submittedName>
        <fullName evidence="2">NAD-dependent epimerase/dehydratase</fullName>
    </submittedName>
</protein>
<evidence type="ECO:0000259" key="1">
    <source>
        <dbReference type="Pfam" id="PF01370"/>
    </source>
</evidence>
<dbReference type="AlphaFoldDB" id="D2R0T5"/>
<dbReference type="eggNOG" id="COG0451">
    <property type="taxonomic scope" value="Bacteria"/>
</dbReference>
<dbReference type="InterPro" id="IPR036291">
    <property type="entry name" value="NAD(P)-bd_dom_sf"/>
</dbReference>
<dbReference type="STRING" id="530564.Psta_2009"/>
<dbReference type="InterPro" id="IPR001509">
    <property type="entry name" value="Epimerase_deHydtase"/>
</dbReference>
<dbReference type="OrthoDB" id="258549at2"/>
<gene>
    <name evidence="2" type="ordered locus">Psta_2009</name>
</gene>
<evidence type="ECO:0000313" key="3">
    <source>
        <dbReference type="Proteomes" id="UP000001887"/>
    </source>
</evidence>
<dbReference type="InterPro" id="IPR050177">
    <property type="entry name" value="Lipid_A_modif_metabolic_enz"/>
</dbReference>
<dbReference type="Pfam" id="PF01370">
    <property type="entry name" value="Epimerase"/>
    <property type="match status" value="1"/>
</dbReference>
<dbReference type="HOGENOM" id="CLU_007383_1_7_0"/>
<organism evidence="2 3">
    <name type="scientific">Pirellula staleyi (strain ATCC 27377 / DSM 6068 / ICPB 4128)</name>
    <name type="common">Pirella staleyi</name>
    <dbReference type="NCBI Taxonomy" id="530564"/>
    <lineage>
        <taxon>Bacteria</taxon>
        <taxon>Pseudomonadati</taxon>
        <taxon>Planctomycetota</taxon>
        <taxon>Planctomycetia</taxon>
        <taxon>Pirellulales</taxon>
        <taxon>Pirellulaceae</taxon>
        <taxon>Pirellula</taxon>
    </lineage>
</organism>